<evidence type="ECO:0000256" key="1">
    <source>
        <dbReference type="SAM" id="MobiDB-lite"/>
    </source>
</evidence>
<sequence length="183" mass="18348">MRLRRQLAVLAVSVAFVAAAGCSAEVEGRGDPALGTPGPAPSASSLVPSASALPGSSAAPALSLGPEPTGKAGGNATQVCADVTKASEKGTAAYVQQLTAVLEAQGRNDKSAEEAAEKRLGTVMATWATDLRKASSAATDQQLKTTLTQMAGQIAKMTSNVATIDDAALGAIQDRLETLCPPS</sequence>
<dbReference type="EMBL" id="FZPH01000005">
    <property type="protein sequence ID" value="SNT40816.1"/>
    <property type="molecule type" value="Genomic_DNA"/>
</dbReference>
<name>A0A239MDM3_9ACTN</name>
<proteinExistence type="predicted"/>
<dbReference type="AlphaFoldDB" id="A0A239MDM3"/>
<keyword evidence="4" id="KW-1185">Reference proteome</keyword>
<feature type="region of interest" description="Disordered" evidence="1">
    <location>
        <begin position="28"/>
        <end position="75"/>
    </location>
</feature>
<dbReference type="OrthoDB" id="3389462at2"/>
<feature type="signal peptide" evidence="2">
    <location>
        <begin position="1"/>
        <end position="24"/>
    </location>
</feature>
<feature type="chain" id="PRO_5013258112" description="Lipoprotein" evidence="2">
    <location>
        <begin position="25"/>
        <end position="183"/>
    </location>
</feature>
<evidence type="ECO:0008006" key="5">
    <source>
        <dbReference type="Google" id="ProtNLM"/>
    </source>
</evidence>
<evidence type="ECO:0000256" key="2">
    <source>
        <dbReference type="SAM" id="SignalP"/>
    </source>
</evidence>
<dbReference type="PROSITE" id="PS51257">
    <property type="entry name" value="PROKAR_LIPOPROTEIN"/>
    <property type="match status" value="1"/>
</dbReference>
<reference evidence="3 4" key="1">
    <citation type="submission" date="2017-06" db="EMBL/GenBank/DDBJ databases">
        <authorList>
            <person name="Kim H.J."/>
            <person name="Triplett B.A."/>
        </authorList>
    </citation>
    <scope>NUCLEOTIDE SEQUENCE [LARGE SCALE GENOMIC DNA]</scope>
    <source>
        <strain evidence="3 4">CGMCC 4.5593</strain>
    </source>
</reference>
<dbReference type="Proteomes" id="UP000198362">
    <property type="component" value="Unassembled WGS sequence"/>
</dbReference>
<organism evidence="3 4">
    <name type="scientific">Asanoa hainanensis</name>
    <dbReference type="NCBI Taxonomy" id="560556"/>
    <lineage>
        <taxon>Bacteria</taxon>
        <taxon>Bacillati</taxon>
        <taxon>Actinomycetota</taxon>
        <taxon>Actinomycetes</taxon>
        <taxon>Micromonosporales</taxon>
        <taxon>Micromonosporaceae</taxon>
        <taxon>Asanoa</taxon>
    </lineage>
</organism>
<accession>A0A239MDM3</accession>
<evidence type="ECO:0000313" key="3">
    <source>
        <dbReference type="EMBL" id="SNT40816.1"/>
    </source>
</evidence>
<keyword evidence="2" id="KW-0732">Signal</keyword>
<feature type="compositionally biased region" description="Low complexity" evidence="1">
    <location>
        <begin position="41"/>
        <end position="66"/>
    </location>
</feature>
<evidence type="ECO:0000313" key="4">
    <source>
        <dbReference type="Proteomes" id="UP000198362"/>
    </source>
</evidence>
<protein>
    <recommendedName>
        <fullName evidence="5">Lipoprotein</fullName>
    </recommendedName>
</protein>
<dbReference type="RefSeq" id="WP_089249323.1">
    <property type="nucleotide sequence ID" value="NZ_FZPH01000005.1"/>
</dbReference>
<gene>
    <name evidence="3" type="ORF">SAMN05421812_105371</name>
</gene>